<evidence type="ECO:0000313" key="2">
    <source>
        <dbReference type="EMBL" id="KAL0471235.1"/>
    </source>
</evidence>
<organism evidence="2 3">
    <name type="scientific">Neurospora intermedia</name>
    <dbReference type="NCBI Taxonomy" id="5142"/>
    <lineage>
        <taxon>Eukaryota</taxon>
        <taxon>Fungi</taxon>
        <taxon>Dikarya</taxon>
        <taxon>Ascomycota</taxon>
        <taxon>Pezizomycotina</taxon>
        <taxon>Sordariomycetes</taxon>
        <taxon>Sordariomycetidae</taxon>
        <taxon>Sordariales</taxon>
        <taxon>Sordariaceae</taxon>
        <taxon>Neurospora</taxon>
    </lineage>
</organism>
<dbReference type="Proteomes" id="UP001451303">
    <property type="component" value="Unassembled WGS sequence"/>
</dbReference>
<accession>A0ABR3DEX6</accession>
<protein>
    <submittedName>
        <fullName evidence="2">Uncharacterized protein</fullName>
    </submittedName>
</protein>
<dbReference type="EMBL" id="JAVLET010000004">
    <property type="protein sequence ID" value="KAL0471235.1"/>
    <property type="molecule type" value="Genomic_DNA"/>
</dbReference>
<comment type="caution">
    <text evidence="2">The sequence shown here is derived from an EMBL/GenBank/DDBJ whole genome shotgun (WGS) entry which is preliminary data.</text>
</comment>
<sequence>MTGKDLKTLGQEPRGMERYQELTRMDQEQQKTDPWANAMHQDVHGSNSSALNNKTNNSNPSRHAPELARSSEPTALSTSPDTPSPPQSPSYPPPPPPPPAYTPPHTAQARARARLGYVGAKSSLPNTFSPWGEGTAGTDIDGLDIDRPAQDRPRQPPPYIFHARDRFIETGLPATFDILYRVHLPLSMVWLVGLHFIAT</sequence>
<feature type="compositionally biased region" description="Basic and acidic residues" evidence="1">
    <location>
        <begin position="14"/>
        <end position="31"/>
    </location>
</feature>
<feature type="compositionally biased region" description="Polar residues" evidence="1">
    <location>
        <begin position="44"/>
        <end position="61"/>
    </location>
</feature>
<evidence type="ECO:0000313" key="3">
    <source>
        <dbReference type="Proteomes" id="UP001451303"/>
    </source>
</evidence>
<feature type="region of interest" description="Disordered" evidence="1">
    <location>
        <begin position="1"/>
        <end position="110"/>
    </location>
</feature>
<proteinExistence type="predicted"/>
<reference evidence="2 3" key="1">
    <citation type="submission" date="2023-09" db="EMBL/GenBank/DDBJ databases">
        <title>Multi-omics analysis of a traditional fermented food reveals byproduct-associated fungal strains for waste-to-food upcycling.</title>
        <authorList>
            <consortium name="Lawrence Berkeley National Laboratory"/>
            <person name="Rekdal V.M."/>
            <person name="Villalobos-Escobedo J.M."/>
            <person name="Rodriguez-Valeron N."/>
            <person name="Garcia M.O."/>
            <person name="Vasquez D.P."/>
            <person name="Damayanti I."/>
            <person name="Sorensen P.M."/>
            <person name="Baidoo E.E."/>
            <person name="De Carvalho A.C."/>
            <person name="Riley R."/>
            <person name="Lipzen A."/>
            <person name="He G."/>
            <person name="Yan M."/>
            <person name="Haridas S."/>
            <person name="Daum C."/>
            <person name="Yoshinaga Y."/>
            <person name="Ng V."/>
            <person name="Grigoriev I.V."/>
            <person name="Munk R."/>
            <person name="Nuraida L."/>
            <person name="Wijaya C.H."/>
            <person name="Morales P.-C."/>
            <person name="Keasling J.D."/>
        </authorList>
    </citation>
    <scope>NUCLEOTIDE SEQUENCE [LARGE SCALE GENOMIC DNA]</scope>
    <source>
        <strain evidence="2 3">FGSC 2613</strain>
    </source>
</reference>
<gene>
    <name evidence="2" type="ORF">QR685DRAFT_597710</name>
</gene>
<feature type="compositionally biased region" description="Pro residues" evidence="1">
    <location>
        <begin position="82"/>
        <end position="102"/>
    </location>
</feature>
<evidence type="ECO:0000256" key="1">
    <source>
        <dbReference type="SAM" id="MobiDB-lite"/>
    </source>
</evidence>
<name>A0ABR3DEX6_NEUIN</name>
<keyword evidence="3" id="KW-1185">Reference proteome</keyword>